<evidence type="ECO:0000259" key="4">
    <source>
        <dbReference type="Pfam" id="PF09375"/>
    </source>
</evidence>
<dbReference type="InterPro" id="IPR018976">
    <property type="entry name" value="Imelysin-like"/>
</dbReference>
<feature type="chain" id="PRO_5017933264" evidence="3">
    <location>
        <begin position="24"/>
        <end position="347"/>
    </location>
</feature>
<dbReference type="OrthoDB" id="5729110at2"/>
<reference evidence="5 6" key="1">
    <citation type="submission" date="2018-08" db="EMBL/GenBank/DDBJ databases">
        <title>Whole Genome Sequence of the Moderate Halophilic Marine Bacterium Marinobacter litoralis Sw-45.</title>
        <authorList>
            <person name="Musa H."/>
        </authorList>
    </citation>
    <scope>NUCLEOTIDE SEQUENCE [LARGE SCALE GENOMIC DNA]</scope>
    <source>
        <strain evidence="5 6">Sw-45</strain>
    </source>
</reference>
<gene>
    <name evidence="5" type="ORF">DOQ08_01430</name>
</gene>
<dbReference type="InterPro" id="IPR034984">
    <property type="entry name" value="Imelysin-like_IPPA"/>
</dbReference>
<dbReference type="Proteomes" id="UP000265903">
    <property type="component" value="Unassembled WGS sequence"/>
</dbReference>
<evidence type="ECO:0000256" key="1">
    <source>
        <dbReference type="ARBA" id="ARBA00004196"/>
    </source>
</evidence>
<dbReference type="Pfam" id="PF09375">
    <property type="entry name" value="Peptidase_M75"/>
    <property type="match status" value="1"/>
</dbReference>
<dbReference type="RefSeq" id="WP_114334218.1">
    <property type="nucleotide sequence ID" value="NZ_QMDL01000002.1"/>
</dbReference>
<evidence type="ECO:0000256" key="2">
    <source>
        <dbReference type="ARBA" id="ARBA00022729"/>
    </source>
</evidence>
<name>A0A3M2RFL1_9GAMM</name>
<keyword evidence="6" id="KW-1185">Reference proteome</keyword>
<dbReference type="GO" id="GO:0030313">
    <property type="term" value="C:cell envelope"/>
    <property type="evidence" value="ECO:0007669"/>
    <property type="project" value="UniProtKB-SubCell"/>
</dbReference>
<proteinExistence type="predicted"/>
<dbReference type="InterPro" id="IPR038352">
    <property type="entry name" value="Imelysin_sf"/>
</dbReference>
<comment type="subcellular location">
    <subcellularLocation>
        <location evidence="1">Cell envelope</location>
    </subcellularLocation>
</comment>
<evidence type="ECO:0000313" key="6">
    <source>
        <dbReference type="Proteomes" id="UP000265903"/>
    </source>
</evidence>
<keyword evidence="2 3" id="KW-0732">Signal</keyword>
<feature type="signal peptide" evidence="3">
    <location>
        <begin position="1"/>
        <end position="23"/>
    </location>
</feature>
<comment type="caution">
    <text evidence="5">The sequence shown here is derived from an EMBL/GenBank/DDBJ whole genome shotgun (WGS) entry which is preliminary data.</text>
</comment>
<organism evidence="5 6">
    <name type="scientific">Marinobacter litoralis</name>
    <dbReference type="NCBI Taxonomy" id="187981"/>
    <lineage>
        <taxon>Bacteria</taxon>
        <taxon>Pseudomonadati</taxon>
        <taxon>Pseudomonadota</taxon>
        <taxon>Gammaproteobacteria</taxon>
        <taxon>Pseudomonadales</taxon>
        <taxon>Marinobacteraceae</taxon>
        <taxon>Marinobacter</taxon>
    </lineage>
</organism>
<sequence length="347" mass="38400">MQPVIRAFCASALAIVASASVVAAPMDGPQSARAGWHPAIQSAYDLLAEETNQLAEQASTYCAEPGANDRERLEQQWRDAFMAWQQVRFVDFGPVENNNLAWQFQFWPDPKNLVARKAGYLTTSDQPITADLIEQSGVAVQGFPMLEYLLFDKPFSTGKHALPATHSCALLTTVTRHLASNSKQLSADWHHFKTPYLNTEAYQASTIKSAMAALEILEERRLAKPMGLRGNGKRNPYLTDAWRSGTSLLSVEATLRGLQQHFLPDFLELLKQKGELQLAERIQRQFDAALDNFPEADRPMTALLSDDNAFRTLQGLYVDVSQLTTLVNDQAAVALGVVRGFNSSDGD</sequence>
<evidence type="ECO:0000256" key="3">
    <source>
        <dbReference type="SAM" id="SignalP"/>
    </source>
</evidence>
<dbReference type="CDD" id="cd14659">
    <property type="entry name" value="Imelysin-like_IPPA"/>
    <property type="match status" value="1"/>
</dbReference>
<dbReference type="Gene3D" id="1.20.1420.20">
    <property type="entry name" value="M75 peptidase, HXXE motif"/>
    <property type="match status" value="1"/>
</dbReference>
<dbReference type="EMBL" id="QMDL01000002">
    <property type="protein sequence ID" value="RMJ04110.1"/>
    <property type="molecule type" value="Genomic_DNA"/>
</dbReference>
<accession>A0A3M2RFL1</accession>
<dbReference type="AlphaFoldDB" id="A0A3M2RFL1"/>
<evidence type="ECO:0000313" key="5">
    <source>
        <dbReference type="EMBL" id="RMJ04110.1"/>
    </source>
</evidence>
<protein>
    <submittedName>
        <fullName evidence="5">Imelysin</fullName>
    </submittedName>
</protein>
<feature type="domain" description="Imelysin-like" evidence="4">
    <location>
        <begin position="41"/>
        <end position="326"/>
    </location>
</feature>